<dbReference type="AlphaFoldDB" id="A0A8W8LZU9"/>
<evidence type="ECO:0000256" key="1">
    <source>
        <dbReference type="SAM" id="MobiDB-lite"/>
    </source>
</evidence>
<organism evidence="2 3">
    <name type="scientific">Magallana gigas</name>
    <name type="common">Pacific oyster</name>
    <name type="synonym">Crassostrea gigas</name>
    <dbReference type="NCBI Taxonomy" id="29159"/>
    <lineage>
        <taxon>Eukaryota</taxon>
        <taxon>Metazoa</taxon>
        <taxon>Spiralia</taxon>
        <taxon>Lophotrochozoa</taxon>
        <taxon>Mollusca</taxon>
        <taxon>Bivalvia</taxon>
        <taxon>Autobranchia</taxon>
        <taxon>Pteriomorphia</taxon>
        <taxon>Ostreida</taxon>
        <taxon>Ostreoidea</taxon>
        <taxon>Ostreidae</taxon>
        <taxon>Magallana</taxon>
    </lineage>
</organism>
<proteinExistence type="predicted"/>
<reference evidence="2" key="1">
    <citation type="submission" date="2022-08" db="UniProtKB">
        <authorList>
            <consortium name="EnsemblMetazoa"/>
        </authorList>
    </citation>
    <scope>IDENTIFICATION</scope>
    <source>
        <strain evidence="2">05x7-T-G4-1.051#20</strain>
    </source>
</reference>
<keyword evidence="3" id="KW-1185">Reference proteome</keyword>
<name>A0A8W8LZU9_MAGGI</name>
<dbReference type="Proteomes" id="UP000005408">
    <property type="component" value="Unassembled WGS sequence"/>
</dbReference>
<evidence type="ECO:0000313" key="2">
    <source>
        <dbReference type="EnsemblMetazoa" id="G30910.1:cds"/>
    </source>
</evidence>
<dbReference type="EnsemblMetazoa" id="G30910.1">
    <property type="protein sequence ID" value="G30910.1:cds"/>
    <property type="gene ID" value="G30910"/>
</dbReference>
<feature type="region of interest" description="Disordered" evidence="1">
    <location>
        <begin position="61"/>
        <end position="85"/>
    </location>
</feature>
<protein>
    <submittedName>
        <fullName evidence="2">Uncharacterized protein</fullName>
    </submittedName>
</protein>
<sequence>MLTGRNDIAMGLEKSRRTVLKTVRDNCACKIGTHADSWIVPGWELITLVGTPLEVVEDGAETIEEEDHPSIPPRCLQDDNDTELN</sequence>
<accession>A0A8W8LZU9</accession>
<evidence type="ECO:0000313" key="3">
    <source>
        <dbReference type="Proteomes" id="UP000005408"/>
    </source>
</evidence>